<dbReference type="GO" id="GO:0050661">
    <property type="term" value="F:NADP binding"/>
    <property type="evidence" value="ECO:0007669"/>
    <property type="project" value="InterPro"/>
</dbReference>
<keyword evidence="2" id="KW-0520">NAD</keyword>
<dbReference type="RefSeq" id="WP_015064441.1">
    <property type="nucleotide sequence ID" value="NC_019382.1"/>
</dbReference>
<dbReference type="InterPro" id="IPR015815">
    <property type="entry name" value="HIBADH-related"/>
</dbReference>
<evidence type="ECO:0000313" key="6">
    <source>
        <dbReference type="EMBL" id="CCJ54333.1"/>
    </source>
</evidence>
<feature type="domain" description="6-phosphogluconate dehydrogenase NADP-binding" evidence="4">
    <location>
        <begin position="8"/>
        <end position="164"/>
    </location>
</feature>
<evidence type="ECO:0000259" key="4">
    <source>
        <dbReference type="Pfam" id="PF03446"/>
    </source>
</evidence>
<dbReference type="SUPFAM" id="SSF48179">
    <property type="entry name" value="6-phosphogluconate dehydrogenase C-terminal domain-like"/>
    <property type="match status" value="1"/>
</dbReference>
<evidence type="ECO:0000313" key="7">
    <source>
        <dbReference type="Proteomes" id="UP000007564"/>
    </source>
</evidence>
<dbReference type="PANTHER" id="PTHR43060">
    <property type="entry name" value="3-HYDROXYISOBUTYRATE DEHYDROGENASE-LIKE 1, MITOCHONDRIAL-RELATED"/>
    <property type="match status" value="1"/>
</dbReference>
<dbReference type="OrthoDB" id="9786703at2"/>
<dbReference type="Gene3D" id="1.10.1040.10">
    <property type="entry name" value="N-(1-d-carboxylethyl)-l-norvaline Dehydrogenase, domain 2"/>
    <property type="match status" value="1"/>
</dbReference>
<protein>
    <submittedName>
        <fullName evidence="6">3-hydroxyisobutyrate dehydrogenase</fullName>
        <ecNumber evidence="6">1.1.1.31</ecNumber>
    </submittedName>
</protein>
<evidence type="ECO:0000259" key="5">
    <source>
        <dbReference type="Pfam" id="PF14833"/>
    </source>
</evidence>
<dbReference type="GO" id="GO:0051287">
    <property type="term" value="F:NAD binding"/>
    <property type="evidence" value="ECO:0007669"/>
    <property type="project" value="InterPro"/>
</dbReference>
<feature type="active site" evidence="3">
    <location>
        <position position="177"/>
    </location>
</feature>
<dbReference type="Gene3D" id="3.40.50.720">
    <property type="entry name" value="NAD(P)-binding Rossmann-like Domain"/>
    <property type="match status" value="1"/>
</dbReference>
<dbReference type="KEGG" id="bbh:BN112_2416"/>
<keyword evidence="1 6" id="KW-0560">Oxidoreductase</keyword>
<organism evidence="6 7">
    <name type="scientific">Bordetella bronchiseptica 253</name>
    <dbReference type="NCBI Taxonomy" id="568707"/>
    <lineage>
        <taxon>Bacteria</taxon>
        <taxon>Pseudomonadati</taxon>
        <taxon>Pseudomonadota</taxon>
        <taxon>Betaproteobacteria</taxon>
        <taxon>Burkholderiales</taxon>
        <taxon>Alcaligenaceae</taxon>
        <taxon>Bordetella</taxon>
    </lineage>
</organism>
<dbReference type="Proteomes" id="UP000007564">
    <property type="component" value="Chromosome"/>
</dbReference>
<dbReference type="PIRSF" id="PIRSF000103">
    <property type="entry name" value="HIBADH"/>
    <property type="match status" value="1"/>
</dbReference>
<accession>A0A0C6P7N4</accession>
<evidence type="ECO:0000256" key="3">
    <source>
        <dbReference type="PIRSR" id="PIRSR000103-1"/>
    </source>
</evidence>
<dbReference type="InterPro" id="IPR008927">
    <property type="entry name" value="6-PGluconate_DH-like_C_sf"/>
</dbReference>
<dbReference type="AlphaFoldDB" id="A0A0C6P7N4"/>
<dbReference type="GO" id="GO:0008442">
    <property type="term" value="F:3-hydroxyisobutyrate dehydrogenase activity"/>
    <property type="evidence" value="ECO:0007669"/>
    <property type="project" value="UniProtKB-EC"/>
</dbReference>
<dbReference type="InterPro" id="IPR029154">
    <property type="entry name" value="HIBADH-like_NADP-bd"/>
</dbReference>
<dbReference type="InterPro" id="IPR013328">
    <property type="entry name" value="6PGD_dom2"/>
</dbReference>
<dbReference type="HOGENOM" id="CLU_035117_1_2_4"/>
<feature type="domain" description="3-hydroxyisobutyrate dehydrogenase-like NAD-binding" evidence="5">
    <location>
        <begin position="171"/>
        <end position="291"/>
    </location>
</feature>
<dbReference type="SUPFAM" id="SSF51735">
    <property type="entry name" value="NAD(P)-binding Rossmann-fold domains"/>
    <property type="match status" value="1"/>
</dbReference>
<dbReference type="InterPro" id="IPR036291">
    <property type="entry name" value="NAD(P)-bd_dom_sf"/>
</dbReference>
<gene>
    <name evidence="6" type="ORF">BN112_2416</name>
</gene>
<dbReference type="Pfam" id="PF03446">
    <property type="entry name" value="NAD_binding_2"/>
    <property type="match status" value="1"/>
</dbReference>
<dbReference type="EMBL" id="HE965806">
    <property type="protein sequence ID" value="CCJ54333.1"/>
    <property type="molecule type" value="Genomic_DNA"/>
</dbReference>
<dbReference type="PANTHER" id="PTHR43060:SF15">
    <property type="entry name" value="3-HYDROXYISOBUTYRATE DEHYDROGENASE-LIKE 1, MITOCHONDRIAL-RELATED"/>
    <property type="match status" value="1"/>
</dbReference>
<dbReference type="EC" id="1.1.1.31" evidence="6"/>
<dbReference type="Pfam" id="PF14833">
    <property type="entry name" value="NAD_binding_11"/>
    <property type="match status" value="1"/>
</dbReference>
<dbReference type="InterPro" id="IPR006115">
    <property type="entry name" value="6PGDH_NADP-bd"/>
</dbReference>
<name>A0A0C6P7N4_BORBO</name>
<evidence type="ECO:0000256" key="2">
    <source>
        <dbReference type="ARBA" id="ARBA00023027"/>
    </source>
</evidence>
<evidence type="ECO:0000256" key="1">
    <source>
        <dbReference type="ARBA" id="ARBA00023002"/>
    </source>
</evidence>
<sequence>MSDAAPMRIGFIGLGAMGGPICGHLAAAGHDVAAYDIQPAAVQAAAARGARPAASVREAADGAALLVVMVHNAGQADAVLFGEGGAAAALPAGATVWLASTVAPAYARGLQARLREHGAGLVDGPVSGGATGAQAGALTIIASGQAQALEAAEPAMRACSSIIHRVGEEAGAASTVKLVNQLLTASHIALTAEALALGARAGVDPDVLVKVISQSAGTSRQFEKRAPRMAAGDHAPQSTVDIFLKDLEIALDAARALRFPVPIAASAHQVFSMAAGAGDGPNSDTTVLRVYERNGGVDVAAARKEA</sequence>
<reference evidence="6 7" key="1">
    <citation type="journal article" date="2012" name="BMC Genomics">
        <title>Comparative genomics of the classical Bordetella subspecies: the evolution and exchange of virulence-associated diversity amongst closely related pathogens.</title>
        <authorList>
            <person name="Park J."/>
            <person name="Zhang Y."/>
            <person name="Buboltz A.M."/>
            <person name="Zhang X."/>
            <person name="Schuster S.C."/>
            <person name="Ahuja U."/>
            <person name="Liu M."/>
            <person name="Miller J.F."/>
            <person name="Sebaihia M."/>
            <person name="Bentley S.D."/>
            <person name="Parkhill J."/>
            <person name="Harvill E.T."/>
        </authorList>
    </citation>
    <scope>NUCLEOTIDE SEQUENCE [LARGE SCALE GENOMIC DNA]</scope>
    <source>
        <strain evidence="6 7">253</strain>
    </source>
</reference>
<proteinExistence type="predicted"/>